<reference evidence="3" key="1">
    <citation type="journal article" date="2019" name="Int. J. Syst. Evol. Microbiol.">
        <title>The Global Catalogue of Microorganisms (GCM) 10K type strain sequencing project: providing services to taxonomists for standard genome sequencing and annotation.</title>
        <authorList>
            <consortium name="The Broad Institute Genomics Platform"/>
            <consortium name="The Broad Institute Genome Sequencing Center for Infectious Disease"/>
            <person name="Wu L."/>
            <person name="Ma J."/>
        </authorList>
    </citation>
    <scope>NUCLEOTIDE SEQUENCE [LARGE SCALE GENOMIC DNA]</scope>
    <source>
        <strain evidence="3">JCM 17329</strain>
    </source>
</reference>
<evidence type="ECO:0008006" key="4">
    <source>
        <dbReference type="Google" id="ProtNLM"/>
    </source>
</evidence>
<gene>
    <name evidence="2" type="ORF">GCM10022421_18360</name>
</gene>
<accession>A0ABP7DWX8</accession>
<proteinExistence type="predicted"/>
<feature type="signal peptide" evidence="1">
    <location>
        <begin position="1"/>
        <end position="17"/>
    </location>
</feature>
<keyword evidence="3" id="KW-1185">Reference proteome</keyword>
<dbReference type="RefSeq" id="WP_344964453.1">
    <property type="nucleotide sequence ID" value="NZ_BAABDS010000027.1"/>
</dbReference>
<keyword evidence="1" id="KW-0732">Signal</keyword>
<dbReference type="EMBL" id="BAABDS010000027">
    <property type="protein sequence ID" value="GAA3711319.1"/>
    <property type="molecule type" value="Genomic_DNA"/>
</dbReference>
<evidence type="ECO:0000256" key="1">
    <source>
        <dbReference type="SAM" id="SignalP"/>
    </source>
</evidence>
<comment type="caution">
    <text evidence="2">The sequence shown here is derived from an EMBL/GenBank/DDBJ whole genome shotgun (WGS) entry which is preliminary data.</text>
</comment>
<sequence length="107" mass="10871">MKRVILLSAFISVSVFAGQDLDMLPVADNALLDDSRGMANLVDQDNITGQGGLIAGNDMSGAIVLTGANNVSAGALSGSNGIIMINLSSGNNNITNMSTSINIMSAK</sequence>
<evidence type="ECO:0000313" key="2">
    <source>
        <dbReference type="EMBL" id="GAA3711319.1"/>
    </source>
</evidence>
<dbReference type="Proteomes" id="UP001501479">
    <property type="component" value="Unassembled WGS sequence"/>
</dbReference>
<protein>
    <recommendedName>
        <fullName evidence="4">Carbon storage regulator</fullName>
    </recommendedName>
</protein>
<evidence type="ECO:0000313" key="3">
    <source>
        <dbReference type="Proteomes" id="UP001501479"/>
    </source>
</evidence>
<name>A0ABP7DWX8_9GAMM</name>
<feature type="chain" id="PRO_5045748709" description="Carbon storage regulator" evidence="1">
    <location>
        <begin position="18"/>
        <end position="107"/>
    </location>
</feature>
<organism evidence="2 3">
    <name type="scientific">Oceanisphaera sediminis</name>
    <dbReference type="NCBI Taxonomy" id="981381"/>
    <lineage>
        <taxon>Bacteria</taxon>
        <taxon>Pseudomonadati</taxon>
        <taxon>Pseudomonadota</taxon>
        <taxon>Gammaproteobacteria</taxon>
        <taxon>Aeromonadales</taxon>
        <taxon>Aeromonadaceae</taxon>
        <taxon>Oceanisphaera</taxon>
    </lineage>
</organism>